<dbReference type="EMBL" id="JBEHCU010008308">
    <property type="protein sequence ID" value="KAL1385319.1"/>
    <property type="molecule type" value="Genomic_DNA"/>
</dbReference>
<proteinExistence type="predicted"/>
<name>A0ABD1D0J0_CULPP</name>
<gene>
    <name evidence="1" type="ORF">pipiens_012966</name>
</gene>
<organism evidence="1 2">
    <name type="scientific">Culex pipiens pipiens</name>
    <name type="common">Northern house mosquito</name>
    <dbReference type="NCBI Taxonomy" id="38569"/>
    <lineage>
        <taxon>Eukaryota</taxon>
        <taxon>Metazoa</taxon>
        <taxon>Ecdysozoa</taxon>
        <taxon>Arthropoda</taxon>
        <taxon>Hexapoda</taxon>
        <taxon>Insecta</taxon>
        <taxon>Pterygota</taxon>
        <taxon>Neoptera</taxon>
        <taxon>Endopterygota</taxon>
        <taxon>Diptera</taxon>
        <taxon>Nematocera</taxon>
        <taxon>Culicoidea</taxon>
        <taxon>Culicidae</taxon>
        <taxon>Culicinae</taxon>
        <taxon>Culicini</taxon>
        <taxon>Culex</taxon>
        <taxon>Culex</taxon>
    </lineage>
</organism>
<evidence type="ECO:0000313" key="1">
    <source>
        <dbReference type="EMBL" id="KAL1385319.1"/>
    </source>
</evidence>
<dbReference type="AlphaFoldDB" id="A0ABD1D0J0"/>
<sequence length="150" mass="15794">MYPFVSNHPTTHTSYSTMPGFSGLDDKSCSSRYTDSVMNSYPPMGVPGSASIAQFYQQAAAVSAASAGVGVDSLGSACSQLSSSVGGGQSGLPDITRHPWLVTDWMSNPFDRVVCGDFSAMAGKFMLIVMGKNLTQQHPGARLSEDLNSK</sequence>
<evidence type="ECO:0000313" key="2">
    <source>
        <dbReference type="Proteomes" id="UP001562425"/>
    </source>
</evidence>
<dbReference type="Proteomes" id="UP001562425">
    <property type="component" value="Unassembled WGS sequence"/>
</dbReference>
<comment type="caution">
    <text evidence="1">The sequence shown here is derived from an EMBL/GenBank/DDBJ whole genome shotgun (WGS) entry which is preliminary data.</text>
</comment>
<accession>A0ABD1D0J0</accession>
<keyword evidence="2" id="KW-1185">Reference proteome</keyword>
<reference evidence="1 2" key="1">
    <citation type="submission" date="2024-05" db="EMBL/GenBank/DDBJ databases">
        <title>Culex pipiens pipiens assembly and annotation.</title>
        <authorList>
            <person name="Alout H."/>
            <person name="Durand T."/>
        </authorList>
    </citation>
    <scope>NUCLEOTIDE SEQUENCE [LARGE SCALE GENOMIC DNA]</scope>
    <source>
        <strain evidence="1">HA-2024</strain>
        <tissue evidence="1">Whole body</tissue>
    </source>
</reference>
<protein>
    <submittedName>
        <fullName evidence="1">Uncharacterized protein</fullName>
    </submittedName>
</protein>